<accession>A0A3P7PXC5</accession>
<feature type="transmembrane region" description="Helical" evidence="1">
    <location>
        <begin position="7"/>
        <end position="27"/>
    </location>
</feature>
<protein>
    <submittedName>
        <fullName evidence="2">Uncharacterized protein</fullName>
    </submittedName>
</protein>
<keyword evidence="1" id="KW-0472">Membrane</keyword>
<dbReference type="Proteomes" id="UP000279029">
    <property type="component" value="Chromosome"/>
</dbReference>
<evidence type="ECO:0000313" key="3">
    <source>
        <dbReference type="Proteomes" id="UP000279029"/>
    </source>
</evidence>
<dbReference type="AlphaFoldDB" id="A0A3P7PXC5"/>
<reference evidence="2 3" key="1">
    <citation type="submission" date="2018-09" db="EMBL/GenBank/DDBJ databases">
        <authorList>
            <person name="Postec A."/>
        </authorList>
    </citation>
    <scope>NUCLEOTIDE SEQUENCE [LARGE SCALE GENOMIC DNA]</scope>
    <source>
        <strain evidence="2">70B-A</strain>
    </source>
</reference>
<sequence>MKTLNKYKSAIMVGVVMFVYILVINGLPYNHKENTTDLYKSIEKIMEEGPYLIEGEGMLVLPNKTMSTMNQTLTIHFGIDGHLDFVKKDHEIQMSLKDTFGYEEVPLGRYRGLGNTHLIYSEIGTSETIDISAFIAQASSKDEMTHQEWQNFEKGIEVNRSWVKNTKKGYNPIKTEVTTYSIDLSLLLSQAVMEALSHSIMTSLVFEEALVSYHTDRNGNPKALDFEIRTQEMALEVSLNIIMP</sequence>
<gene>
    <name evidence="2" type="ORF">PATL70BA_1973</name>
</gene>
<keyword evidence="1" id="KW-1133">Transmembrane helix</keyword>
<evidence type="ECO:0000313" key="2">
    <source>
        <dbReference type="EMBL" id="VDN47851.1"/>
    </source>
</evidence>
<proteinExistence type="predicted"/>
<dbReference type="KEGG" id="cbar:PATL70BA_1973"/>
<dbReference type="EMBL" id="LR130778">
    <property type="protein sequence ID" value="VDN47851.1"/>
    <property type="molecule type" value="Genomic_DNA"/>
</dbReference>
<dbReference type="RefSeq" id="WP_125137093.1">
    <property type="nucleotide sequence ID" value="NZ_LR130778.1"/>
</dbReference>
<organism evidence="2 3">
    <name type="scientific">Petrocella atlantisensis</name>
    <dbReference type="NCBI Taxonomy" id="2173034"/>
    <lineage>
        <taxon>Bacteria</taxon>
        <taxon>Bacillati</taxon>
        <taxon>Bacillota</taxon>
        <taxon>Clostridia</taxon>
        <taxon>Lachnospirales</taxon>
        <taxon>Vallitaleaceae</taxon>
        <taxon>Petrocella</taxon>
    </lineage>
</organism>
<keyword evidence="3" id="KW-1185">Reference proteome</keyword>
<name>A0A3P7PXC5_9FIRM</name>
<keyword evidence="1" id="KW-0812">Transmembrane</keyword>
<evidence type="ECO:0000256" key="1">
    <source>
        <dbReference type="SAM" id="Phobius"/>
    </source>
</evidence>